<evidence type="ECO:0000256" key="1">
    <source>
        <dbReference type="SAM" id="Phobius"/>
    </source>
</evidence>
<dbReference type="RefSeq" id="WP_140945068.1">
    <property type="nucleotide sequence ID" value="NZ_FAOO01000008.1"/>
</dbReference>
<dbReference type="Pfam" id="PF00990">
    <property type="entry name" value="GGDEF"/>
    <property type="match status" value="1"/>
</dbReference>
<dbReference type="SUPFAM" id="SSF55073">
    <property type="entry name" value="Nucleotide cyclase"/>
    <property type="match status" value="1"/>
</dbReference>
<dbReference type="InterPro" id="IPR043128">
    <property type="entry name" value="Rev_trsase/Diguanyl_cyclase"/>
</dbReference>
<feature type="transmembrane region" description="Helical" evidence="1">
    <location>
        <begin position="34"/>
        <end position="53"/>
    </location>
</feature>
<dbReference type="Gene3D" id="3.30.70.270">
    <property type="match status" value="1"/>
</dbReference>
<dbReference type="InterPro" id="IPR029787">
    <property type="entry name" value="Nucleotide_cyclase"/>
</dbReference>
<dbReference type="NCBIfam" id="TIGR00254">
    <property type="entry name" value="GGDEF"/>
    <property type="match status" value="1"/>
</dbReference>
<evidence type="ECO:0000313" key="3">
    <source>
        <dbReference type="EMBL" id="CUU05754.1"/>
    </source>
</evidence>
<keyword evidence="1" id="KW-0812">Transmembrane</keyword>
<dbReference type="SUPFAM" id="SSF55781">
    <property type="entry name" value="GAF domain-like"/>
    <property type="match status" value="2"/>
</dbReference>
<dbReference type="PROSITE" id="PS50887">
    <property type="entry name" value="GGDEF"/>
    <property type="match status" value="1"/>
</dbReference>
<proteinExistence type="predicted"/>
<keyword evidence="1" id="KW-0472">Membrane</keyword>
<organism evidence="3 4">
    <name type="scientific">Candidatus Thermokryptus mobilis</name>
    <dbReference type="NCBI Taxonomy" id="1643428"/>
    <lineage>
        <taxon>Bacteria</taxon>
        <taxon>Pseudomonadati</taxon>
        <taxon>Candidatus Kryptoniota</taxon>
        <taxon>Candidatus Thermokryptus</taxon>
    </lineage>
</organism>
<dbReference type="OrthoDB" id="9759607at2"/>
<dbReference type="AlphaFoldDB" id="A0A0S4N3B1"/>
<dbReference type="STRING" id="1643428.GCA_001442855_01297"/>
<dbReference type="Gene3D" id="3.30.450.40">
    <property type="match status" value="2"/>
</dbReference>
<dbReference type="SMART" id="SM00065">
    <property type="entry name" value="GAF"/>
    <property type="match status" value="2"/>
</dbReference>
<dbReference type="EMBL" id="FAOO01000008">
    <property type="protein sequence ID" value="CUU05754.1"/>
    <property type="molecule type" value="Genomic_DNA"/>
</dbReference>
<name>A0A0S4N3B1_9BACT</name>
<keyword evidence="1" id="KW-1133">Transmembrane helix</keyword>
<gene>
    <name evidence="3" type="ORF">JGI1_01325</name>
</gene>
<dbReference type="InterPro" id="IPR000160">
    <property type="entry name" value="GGDEF_dom"/>
</dbReference>
<evidence type="ECO:0000259" key="2">
    <source>
        <dbReference type="PROSITE" id="PS50887"/>
    </source>
</evidence>
<accession>A0A0S4N3B1</accession>
<feature type="domain" description="GGDEF" evidence="2">
    <location>
        <begin position="443"/>
        <end position="573"/>
    </location>
</feature>
<dbReference type="InterPro" id="IPR003018">
    <property type="entry name" value="GAF"/>
</dbReference>
<dbReference type="Proteomes" id="UP000320623">
    <property type="component" value="Unassembled WGS sequence"/>
</dbReference>
<dbReference type="SMART" id="SM00267">
    <property type="entry name" value="GGDEF"/>
    <property type="match status" value="1"/>
</dbReference>
<protein>
    <submittedName>
        <fullName evidence="3">Diguanylate cyclase (GGDEF) domain-containing protein</fullName>
    </submittedName>
</protein>
<feature type="transmembrane region" description="Helical" evidence="1">
    <location>
        <begin position="9"/>
        <end position="28"/>
    </location>
</feature>
<reference evidence="4" key="1">
    <citation type="submission" date="2015-11" db="EMBL/GenBank/DDBJ databases">
        <authorList>
            <person name="Varghese N."/>
        </authorList>
    </citation>
    <scope>NUCLEOTIDE SEQUENCE [LARGE SCALE GENOMIC DNA]</scope>
</reference>
<dbReference type="Pfam" id="PF13185">
    <property type="entry name" value="GAF_2"/>
    <property type="match status" value="1"/>
</dbReference>
<keyword evidence="4" id="KW-1185">Reference proteome</keyword>
<sequence length="573" mass="65049">MPKEEKNPASFIAAVAFFLMLLFLIVVIDNKTLRFVLAATLLGSLFVLLLIFLNKRKKATELSNLNVKTFKTSTQREEGFIIKKQEQTTATPTEKLNPRDEFKTLLRQVLTIIKNQIFSDSVAFYWANEDKRQMVLEEGITELGYNFVKRYNWDDDVLTDVAITGNPKILGDILAEKDVIKYQSPSVGVKSLLVYPVTYRNKVIGVILVDSKQTQTFSEDDLKNIALFADLISNLIENYTTKFDLFYSDKVLEVISDSNLTNVEQILNKVQNFAIKILDCVAFGAVLQEDEKWVVKIGQSKIGKYIDVGTPIDLTGSIVGEVITTGRAKIIPSTRTVGKVVRFTENEKINLESSIAVIPINHGFKCYGAMIFEHSKPNFFASHSDLQKLEALTKITGVILENENLNELIENYFIYDEATLLMRKNYFLLRLDAEVERKLKHGGFLSLVLFSVDNLDYIRKTYGGEATYLILPEISNIVRERINKFDLAGKLDENLIGVALVEMDATDAQLWAEKLRRSISNHEIRFEDKSFSVTITVGVSPWDGDRNAEEFFLRVMNGFLKVKQSAENIVKVF</sequence>
<evidence type="ECO:0000313" key="4">
    <source>
        <dbReference type="Proteomes" id="UP000320623"/>
    </source>
</evidence>
<dbReference type="InterPro" id="IPR029016">
    <property type="entry name" value="GAF-like_dom_sf"/>
</dbReference>